<organism evidence="1 2">
    <name type="scientific">Sphingomonas aurantiaca</name>
    <dbReference type="NCBI Taxonomy" id="185949"/>
    <lineage>
        <taxon>Bacteria</taxon>
        <taxon>Pseudomonadati</taxon>
        <taxon>Pseudomonadota</taxon>
        <taxon>Alphaproteobacteria</taxon>
        <taxon>Sphingomonadales</taxon>
        <taxon>Sphingomonadaceae</taxon>
        <taxon>Sphingomonas</taxon>
    </lineage>
</organism>
<name>A0A2T5GHB2_9SPHN</name>
<dbReference type="EMBL" id="QAOG01000007">
    <property type="protein sequence ID" value="PTQ58703.1"/>
    <property type="molecule type" value="Genomic_DNA"/>
</dbReference>
<evidence type="ECO:0000313" key="1">
    <source>
        <dbReference type="EMBL" id="PTQ58703.1"/>
    </source>
</evidence>
<keyword evidence="2" id="KW-1185">Reference proteome</keyword>
<proteinExistence type="predicted"/>
<sequence>METADNIVALWPRWMDSAGDMLRMKALVRIRCCKCGTLMRAELEDIVARHGSDYSLVDKLERCRMVACEGSSFYLASRTYGREWVTLLRDPRLMKVFEELPPVRTAWS</sequence>
<evidence type="ECO:0000313" key="2">
    <source>
        <dbReference type="Proteomes" id="UP000244189"/>
    </source>
</evidence>
<accession>A0A2T5GHB2</accession>
<dbReference type="Proteomes" id="UP000244189">
    <property type="component" value="Unassembled WGS sequence"/>
</dbReference>
<reference evidence="1 2" key="1">
    <citation type="submission" date="2018-04" db="EMBL/GenBank/DDBJ databases">
        <title>Genomic Encyclopedia of Type Strains, Phase III (KMG-III): the genomes of soil and plant-associated and newly described type strains.</title>
        <authorList>
            <person name="Whitman W."/>
        </authorList>
    </citation>
    <scope>NUCLEOTIDE SEQUENCE [LARGE SCALE GENOMIC DNA]</scope>
    <source>
        <strain evidence="1 2">MA101b</strain>
    </source>
</reference>
<dbReference type="AlphaFoldDB" id="A0A2T5GHB2"/>
<gene>
    <name evidence="1" type="ORF">C8J26_3573</name>
</gene>
<dbReference type="RefSeq" id="WP_107959480.1">
    <property type="nucleotide sequence ID" value="NZ_QAOG01000007.1"/>
</dbReference>
<comment type="caution">
    <text evidence="1">The sequence shown here is derived from an EMBL/GenBank/DDBJ whole genome shotgun (WGS) entry which is preliminary data.</text>
</comment>
<protein>
    <submittedName>
        <fullName evidence="1">Uncharacterized protein</fullName>
    </submittedName>
</protein>